<evidence type="ECO:0000256" key="9">
    <source>
        <dbReference type="ARBA" id="ARBA00023128"/>
    </source>
</evidence>
<dbReference type="CDD" id="cd19510">
    <property type="entry name" value="RecA-like_BCS1"/>
    <property type="match status" value="1"/>
</dbReference>
<dbReference type="Gene3D" id="3.40.50.300">
    <property type="entry name" value="P-loop containing nucleotide triphosphate hydrolases"/>
    <property type="match status" value="1"/>
</dbReference>
<dbReference type="SMART" id="SM00382">
    <property type="entry name" value="AAA"/>
    <property type="match status" value="1"/>
</dbReference>
<keyword evidence="6" id="KW-0378">Hydrolase</keyword>
<evidence type="ECO:0000256" key="2">
    <source>
        <dbReference type="ARBA" id="ARBA00007448"/>
    </source>
</evidence>
<dbReference type="InterPro" id="IPR003960">
    <property type="entry name" value="ATPase_AAA_CS"/>
</dbReference>
<dbReference type="InterPro" id="IPR050747">
    <property type="entry name" value="Mitochondrial_chaperone_BCS1"/>
</dbReference>
<keyword evidence="17" id="KW-1185">Reference proteome</keyword>
<evidence type="ECO:0000256" key="8">
    <source>
        <dbReference type="ARBA" id="ARBA00022989"/>
    </source>
</evidence>
<evidence type="ECO:0000256" key="5">
    <source>
        <dbReference type="ARBA" id="ARBA00022792"/>
    </source>
</evidence>
<protein>
    <recommendedName>
        <fullName evidence="18">Mitochondrial chaperone BCS1</fullName>
    </recommendedName>
</protein>
<dbReference type="InterPro" id="IPR057495">
    <property type="entry name" value="AAA_lid_BCS1"/>
</dbReference>
<evidence type="ECO:0000256" key="4">
    <source>
        <dbReference type="ARBA" id="ARBA00022741"/>
    </source>
</evidence>
<gene>
    <name evidence="16" type="ORF">BASA50_000250</name>
</gene>
<dbReference type="Pfam" id="PF08740">
    <property type="entry name" value="BCS1_N"/>
    <property type="match status" value="1"/>
</dbReference>
<comment type="catalytic activity">
    <reaction evidence="11">
        <text>ATP + H2O = ADP + phosphate + H(+)</text>
        <dbReference type="Rhea" id="RHEA:13065"/>
        <dbReference type="ChEBI" id="CHEBI:15377"/>
        <dbReference type="ChEBI" id="CHEBI:15378"/>
        <dbReference type="ChEBI" id="CHEBI:30616"/>
        <dbReference type="ChEBI" id="CHEBI:43474"/>
        <dbReference type="ChEBI" id="CHEBI:456216"/>
    </reaction>
    <physiologicalReaction direction="left-to-right" evidence="11">
        <dbReference type="Rhea" id="RHEA:13066"/>
    </physiologicalReaction>
</comment>
<evidence type="ECO:0000313" key="17">
    <source>
        <dbReference type="Proteomes" id="UP001648503"/>
    </source>
</evidence>
<organism evidence="16 17">
    <name type="scientific">Batrachochytrium salamandrivorans</name>
    <dbReference type="NCBI Taxonomy" id="1357716"/>
    <lineage>
        <taxon>Eukaryota</taxon>
        <taxon>Fungi</taxon>
        <taxon>Fungi incertae sedis</taxon>
        <taxon>Chytridiomycota</taxon>
        <taxon>Chytridiomycota incertae sedis</taxon>
        <taxon>Chytridiomycetes</taxon>
        <taxon>Rhizophydiales</taxon>
        <taxon>Rhizophydiales incertae sedis</taxon>
        <taxon>Batrachochytrium</taxon>
    </lineage>
</organism>
<evidence type="ECO:0000256" key="10">
    <source>
        <dbReference type="ARBA" id="ARBA00023136"/>
    </source>
</evidence>
<name>A0ABQ8EUQ3_9FUNG</name>
<evidence type="ECO:0000259" key="14">
    <source>
        <dbReference type="SMART" id="SM00382"/>
    </source>
</evidence>
<dbReference type="SMART" id="SM01024">
    <property type="entry name" value="BCS1_N"/>
    <property type="match status" value="1"/>
</dbReference>
<keyword evidence="5" id="KW-0999">Mitochondrion inner membrane</keyword>
<dbReference type="SUPFAM" id="SSF52540">
    <property type="entry name" value="P-loop containing nucleoside triphosphate hydrolases"/>
    <property type="match status" value="1"/>
</dbReference>
<sequence>MDSLLTANPYFSAGFGLIGVTAGLALLRTGTMHGITMARRRLLVSLEIPSKDHSYAWFLQWMTANTARNMASATSLPNRVSSRTGSASWPSGLLRRYFQARPHQLSIQTAFTRHENGSSSTDFCMVPGRGKHYFEYQGAWFQVERQREQSTIDLTTGSPCEMVTITTLSRDRELLSKILDEAKEVALASDVGKTVIYTSFGPEWRKFGNPRRRRPLSTVILDQDISQIIHNDVKAFLSGGAWYHKHGVPYRRGYLLYGPPGSGKTSYIQSLAGELDYNICILNLGEMGMTDDRLAHLLNNIPARSIILLEDVDAAFPNRVALPADHTTSTDTVKSSSPRSMLTFSGLLNALDGVAASEERIIFMTTNYIEHLDNALVRPGRVDVRAYIGNATELQARAMFECFYDGESELADKFVQLLVDRGAIGKLSPAQLQGHFVMHRKSASKAIERIHMLLGESQIQQSDLM</sequence>
<comment type="similarity">
    <text evidence="2">Belongs to the AAA ATPase family. BCS1 subfamily.</text>
</comment>
<comment type="caution">
    <text evidence="16">The sequence shown here is derived from an EMBL/GenBank/DDBJ whole genome shotgun (WGS) entry which is preliminary data.</text>
</comment>
<accession>A0ABQ8EUQ3</accession>
<dbReference type="InterPro" id="IPR003593">
    <property type="entry name" value="AAA+_ATPase"/>
</dbReference>
<reference evidence="16 17" key="1">
    <citation type="submission" date="2021-02" db="EMBL/GenBank/DDBJ databases">
        <title>Variation within the Batrachochytrium salamandrivorans European outbreak.</title>
        <authorList>
            <person name="Kelly M."/>
            <person name="Pasmans F."/>
            <person name="Shea T.P."/>
            <person name="Munoz J.F."/>
            <person name="Carranza S."/>
            <person name="Cuomo C.A."/>
            <person name="Martel A."/>
        </authorList>
    </citation>
    <scope>NUCLEOTIDE SEQUENCE [LARGE SCALE GENOMIC DNA]</scope>
    <source>
        <strain evidence="16 17">AMFP18/2</strain>
    </source>
</reference>
<dbReference type="Proteomes" id="UP001648503">
    <property type="component" value="Unassembled WGS sequence"/>
</dbReference>
<dbReference type="Pfam" id="PF00004">
    <property type="entry name" value="AAA"/>
    <property type="match status" value="1"/>
</dbReference>
<evidence type="ECO:0000313" key="16">
    <source>
        <dbReference type="EMBL" id="KAH6586886.1"/>
    </source>
</evidence>
<feature type="transmembrane region" description="Helical" evidence="13">
    <location>
        <begin position="12"/>
        <end position="31"/>
    </location>
</feature>
<evidence type="ECO:0008006" key="18">
    <source>
        <dbReference type="Google" id="ProtNLM"/>
    </source>
</evidence>
<keyword evidence="4 12" id="KW-0547">Nucleotide-binding</keyword>
<comment type="subcellular location">
    <subcellularLocation>
        <location evidence="1">Mitochondrion inner membrane</location>
        <topology evidence="1">Single-pass membrane protein</topology>
    </subcellularLocation>
</comment>
<evidence type="ECO:0000256" key="12">
    <source>
        <dbReference type="RuleBase" id="RU003651"/>
    </source>
</evidence>
<feature type="domain" description="BCS1 N-terminal" evidence="15">
    <location>
        <begin position="18"/>
        <end position="219"/>
    </location>
</feature>
<keyword evidence="7 12" id="KW-0067">ATP-binding</keyword>
<dbReference type="Pfam" id="PF25426">
    <property type="entry name" value="AAA_lid_BCS1"/>
    <property type="match status" value="1"/>
</dbReference>
<evidence type="ECO:0000256" key="1">
    <source>
        <dbReference type="ARBA" id="ARBA00004434"/>
    </source>
</evidence>
<keyword evidence="10 13" id="KW-0472">Membrane</keyword>
<dbReference type="PANTHER" id="PTHR23070">
    <property type="entry name" value="BCS1 AAA-TYPE ATPASE"/>
    <property type="match status" value="1"/>
</dbReference>
<evidence type="ECO:0000256" key="7">
    <source>
        <dbReference type="ARBA" id="ARBA00022840"/>
    </source>
</evidence>
<feature type="domain" description="AAA+ ATPase" evidence="14">
    <location>
        <begin position="250"/>
        <end position="392"/>
    </location>
</feature>
<keyword evidence="9" id="KW-0496">Mitochondrion</keyword>
<dbReference type="InterPro" id="IPR027417">
    <property type="entry name" value="P-loop_NTPase"/>
</dbReference>
<dbReference type="InterPro" id="IPR003959">
    <property type="entry name" value="ATPase_AAA_core"/>
</dbReference>
<evidence type="ECO:0000259" key="15">
    <source>
        <dbReference type="SMART" id="SM01024"/>
    </source>
</evidence>
<proteinExistence type="inferred from homology"/>
<dbReference type="InterPro" id="IPR014851">
    <property type="entry name" value="BCS1_N"/>
</dbReference>
<evidence type="ECO:0000256" key="3">
    <source>
        <dbReference type="ARBA" id="ARBA00022692"/>
    </source>
</evidence>
<keyword evidence="3 13" id="KW-0812">Transmembrane</keyword>
<evidence type="ECO:0000256" key="6">
    <source>
        <dbReference type="ARBA" id="ARBA00022801"/>
    </source>
</evidence>
<evidence type="ECO:0000256" key="11">
    <source>
        <dbReference type="ARBA" id="ARBA00048778"/>
    </source>
</evidence>
<dbReference type="EMBL" id="JAFCIX010000570">
    <property type="protein sequence ID" value="KAH6586886.1"/>
    <property type="molecule type" value="Genomic_DNA"/>
</dbReference>
<keyword evidence="8 13" id="KW-1133">Transmembrane helix</keyword>
<dbReference type="PROSITE" id="PS00674">
    <property type="entry name" value="AAA"/>
    <property type="match status" value="1"/>
</dbReference>
<evidence type="ECO:0000256" key="13">
    <source>
        <dbReference type="SAM" id="Phobius"/>
    </source>
</evidence>